<proteinExistence type="predicted"/>
<dbReference type="AlphaFoldDB" id="X1MY53"/>
<gene>
    <name evidence="1" type="ORF">S06H3_15600</name>
</gene>
<name>X1MY53_9ZZZZ</name>
<sequence length="51" mass="5448">MPTTIGVITIGIRIKTLIIEMRSKDLIIKKAIAVPRANSTGTATPTKINVS</sequence>
<organism evidence="1">
    <name type="scientific">marine sediment metagenome</name>
    <dbReference type="NCBI Taxonomy" id="412755"/>
    <lineage>
        <taxon>unclassified sequences</taxon>
        <taxon>metagenomes</taxon>
        <taxon>ecological metagenomes</taxon>
    </lineage>
</organism>
<reference evidence="1" key="1">
    <citation type="journal article" date="2014" name="Front. Microbiol.">
        <title>High frequency of phylogenetically diverse reductive dehalogenase-homologous genes in deep subseafloor sedimentary metagenomes.</title>
        <authorList>
            <person name="Kawai M."/>
            <person name="Futagami T."/>
            <person name="Toyoda A."/>
            <person name="Takaki Y."/>
            <person name="Nishi S."/>
            <person name="Hori S."/>
            <person name="Arai W."/>
            <person name="Tsubouchi T."/>
            <person name="Morono Y."/>
            <person name="Uchiyama I."/>
            <person name="Ito T."/>
            <person name="Fujiyama A."/>
            <person name="Inagaki F."/>
            <person name="Takami H."/>
        </authorList>
    </citation>
    <scope>NUCLEOTIDE SEQUENCE</scope>
    <source>
        <strain evidence="1">Expedition CK06-06</strain>
    </source>
</reference>
<evidence type="ECO:0000313" key="1">
    <source>
        <dbReference type="EMBL" id="GAI11304.1"/>
    </source>
</evidence>
<feature type="non-terminal residue" evidence="1">
    <location>
        <position position="51"/>
    </location>
</feature>
<dbReference type="EMBL" id="BARV01007683">
    <property type="protein sequence ID" value="GAI11304.1"/>
    <property type="molecule type" value="Genomic_DNA"/>
</dbReference>
<comment type="caution">
    <text evidence="1">The sequence shown here is derived from an EMBL/GenBank/DDBJ whole genome shotgun (WGS) entry which is preliminary data.</text>
</comment>
<accession>X1MY53</accession>
<protein>
    <submittedName>
        <fullName evidence="1">Uncharacterized protein</fullName>
    </submittedName>
</protein>